<keyword evidence="2 4" id="KW-0238">DNA-binding</keyword>
<evidence type="ECO:0000256" key="1">
    <source>
        <dbReference type="ARBA" id="ARBA00023015"/>
    </source>
</evidence>
<dbReference type="PROSITE" id="PS50977">
    <property type="entry name" value="HTH_TETR_2"/>
    <property type="match status" value="1"/>
</dbReference>
<dbReference type="EMBL" id="JAAGLI010001038">
    <property type="protein sequence ID" value="NEA28421.1"/>
    <property type="molecule type" value="Genomic_DNA"/>
</dbReference>
<dbReference type="InterPro" id="IPR009057">
    <property type="entry name" value="Homeodomain-like_sf"/>
</dbReference>
<dbReference type="PRINTS" id="PR00455">
    <property type="entry name" value="HTHTETR"/>
</dbReference>
<dbReference type="GO" id="GO:0003700">
    <property type="term" value="F:DNA-binding transcription factor activity"/>
    <property type="evidence" value="ECO:0007669"/>
    <property type="project" value="TreeGrafter"/>
</dbReference>
<dbReference type="PANTHER" id="PTHR30055:SF148">
    <property type="entry name" value="TETR-FAMILY TRANSCRIPTIONAL REGULATOR"/>
    <property type="match status" value="1"/>
</dbReference>
<dbReference type="InterPro" id="IPR011075">
    <property type="entry name" value="TetR_C"/>
</dbReference>
<dbReference type="InterPro" id="IPR036271">
    <property type="entry name" value="Tet_transcr_reg_TetR-rel_C_sf"/>
</dbReference>
<gene>
    <name evidence="6" type="ORF">G3I70_38885</name>
</gene>
<dbReference type="AlphaFoldDB" id="A0A6L9QSL3"/>
<dbReference type="InterPro" id="IPR050109">
    <property type="entry name" value="HTH-type_TetR-like_transc_reg"/>
</dbReference>
<dbReference type="PANTHER" id="PTHR30055">
    <property type="entry name" value="HTH-TYPE TRANSCRIPTIONAL REGULATOR RUTR"/>
    <property type="match status" value="1"/>
</dbReference>
<name>A0A6L9QSL3_9ACTN</name>
<proteinExistence type="predicted"/>
<feature type="DNA-binding region" description="H-T-H motif" evidence="4">
    <location>
        <begin position="36"/>
        <end position="55"/>
    </location>
</feature>
<dbReference type="SUPFAM" id="SSF46689">
    <property type="entry name" value="Homeodomain-like"/>
    <property type="match status" value="1"/>
</dbReference>
<dbReference type="Pfam" id="PF00440">
    <property type="entry name" value="TetR_N"/>
    <property type="match status" value="1"/>
</dbReference>
<evidence type="ECO:0000313" key="6">
    <source>
        <dbReference type="EMBL" id="NEA28421.1"/>
    </source>
</evidence>
<comment type="caution">
    <text evidence="6">The sequence shown here is derived from an EMBL/GenBank/DDBJ whole genome shotgun (WGS) entry which is preliminary data.</text>
</comment>
<protein>
    <submittedName>
        <fullName evidence="6">TetR/AcrR family transcriptional regulator</fullName>
    </submittedName>
</protein>
<dbReference type="SUPFAM" id="SSF48498">
    <property type="entry name" value="Tetracyclin repressor-like, C-terminal domain"/>
    <property type="match status" value="1"/>
</dbReference>
<sequence length="209" mass="22637">MPPPARRGRPRDAGADEQILRAAEEELLASGYAAFAVDKVARSAGVAKTTLYRRWPTKDHLAIAVIARMQDEVPVPDTGDLRADLVDYLEQIALGLNRTRRAGPGHAPDDPSSGLVGELVAAAARHPDIGALVRAVFEQRNALVLGLIDRARQRGDLRPDTDPELLFDQLAGALYYRLLITGRPIGRAYAEHLVDAALSGVLPAKEKRT</sequence>
<evidence type="ECO:0000313" key="7">
    <source>
        <dbReference type="Proteomes" id="UP000475532"/>
    </source>
</evidence>
<evidence type="ECO:0000259" key="5">
    <source>
        <dbReference type="PROSITE" id="PS50977"/>
    </source>
</evidence>
<accession>A0A6L9QSL3</accession>
<reference evidence="6 7" key="1">
    <citation type="submission" date="2020-01" db="EMBL/GenBank/DDBJ databases">
        <title>Insect and environment-associated Actinomycetes.</title>
        <authorList>
            <person name="Currrie C."/>
            <person name="Chevrette M."/>
            <person name="Carlson C."/>
            <person name="Stubbendieck R."/>
            <person name="Wendt-Pienkowski E."/>
        </authorList>
    </citation>
    <scope>NUCLEOTIDE SEQUENCE [LARGE SCALE GENOMIC DNA]</scope>
    <source>
        <strain evidence="6 7">SID10258</strain>
    </source>
</reference>
<dbReference type="InterPro" id="IPR001647">
    <property type="entry name" value="HTH_TetR"/>
</dbReference>
<dbReference type="GO" id="GO:0000976">
    <property type="term" value="F:transcription cis-regulatory region binding"/>
    <property type="evidence" value="ECO:0007669"/>
    <property type="project" value="TreeGrafter"/>
</dbReference>
<feature type="domain" description="HTH tetR-type" evidence="5">
    <location>
        <begin position="13"/>
        <end position="73"/>
    </location>
</feature>
<dbReference type="RefSeq" id="WP_163062873.1">
    <property type="nucleotide sequence ID" value="NZ_JAAGLI010001038.1"/>
</dbReference>
<evidence type="ECO:0000256" key="4">
    <source>
        <dbReference type="PROSITE-ProRule" id="PRU00335"/>
    </source>
</evidence>
<keyword evidence="3" id="KW-0804">Transcription</keyword>
<evidence type="ECO:0000256" key="2">
    <source>
        <dbReference type="ARBA" id="ARBA00023125"/>
    </source>
</evidence>
<evidence type="ECO:0000256" key="3">
    <source>
        <dbReference type="ARBA" id="ARBA00023163"/>
    </source>
</evidence>
<dbReference type="Proteomes" id="UP000475532">
    <property type="component" value="Unassembled WGS sequence"/>
</dbReference>
<dbReference type="Pfam" id="PF16859">
    <property type="entry name" value="TetR_C_11"/>
    <property type="match status" value="1"/>
</dbReference>
<organism evidence="6 7">
    <name type="scientific">Actinomadura bangladeshensis</name>
    <dbReference type="NCBI Taxonomy" id="453573"/>
    <lineage>
        <taxon>Bacteria</taxon>
        <taxon>Bacillati</taxon>
        <taxon>Actinomycetota</taxon>
        <taxon>Actinomycetes</taxon>
        <taxon>Streptosporangiales</taxon>
        <taxon>Thermomonosporaceae</taxon>
        <taxon>Actinomadura</taxon>
    </lineage>
</organism>
<keyword evidence="1" id="KW-0805">Transcription regulation</keyword>
<dbReference type="Gene3D" id="1.10.357.10">
    <property type="entry name" value="Tetracycline Repressor, domain 2"/>
    <property type="match status" value="1"/>
</dbReference>
<dbReference type="Gene3D" id="1.10.10.60">
    <property type="entry name" value="Homeodomain-like"/>
    <property type="match status" value="1"/>
</dbReference>